<reference evidence="1" key="1">
    <citation type="submission" date="2014-11" db="EMBL/GenBank/DDBJ databases">
        <authorList>
            <person name="Amaro Gonzalez C."/>
        </authorList>
    </citation>
    <scope>NUCLEOTIDE SEQUENCE</scope>
</reference>
<dbReference type="EMBL" id="GBXM01054845">
    <property type="protein sequence ID" value="JAH53732.1"/>
    <property type="molecule type" value="Transcribed_RNA"/>
</dbReference>
<evidence type="ECO:0000313" key="1">
    <source>
        <dbReference type="EMBL" id="JAH53732.1"/>
    </source>
</evidence>
<accession>A0A0E9TJW1</accession>
<dbReference type="AlphaFoldDB" id="A0A0E9TJW1"/>
<organism evidence="1">
    <name type="scientific">Anguilla anguilla</name>
    <name type="common">European freshwater eel</name>
    <name type="synonym">Muraena anguilla</name>
    <dbReference type="NCBI Taxonomy" id="7936"/>
    <lineage>
        <taxon>Eukaryota</taxon>
        <taxon>Metazoa</taxon>
        <taxon>Chordata</taxon>
        <taxon>Craniata</taxon>
        <taxon>Vertebrata</taxon>
        <taxon>Euteleostomi</taxon>
        <taxon>Actinopterygii</taxon>
        <taxon>Neopterygii</taxon>
        <taxon>Teleostei</taxon>
        <taxon>Anguilliformes</taxon>
        <taxon>Anguillidae</taxon>
        <taxon>Anguilla</taxon>
    </lineage>
</organism>
<name>A0A0E9TJW1_ANGAN</name>
<protein>
    <submittedName>
        <fullName evidence="1">Uncharacterized protein</fullName>
    </submittedName>
</protein>
<reference evidence="1" key="2">
    <citation type="journal article" date="2015" name="Fish Shellfish Immunol.">
        <title>Early steps in the European eel (Anguilla anguilla)-Vibrio vulnificus interaction in the gills: Role of the RtxA13 toxin.</title>
        <authorList>
            <person name="Callol A."/>
            <person name="Pajuelo D."/>
            <person name="Ebbesson L."/>
            <person name="Teles M."/>
            <person name="MacKenzie S."/>
            <person name="Amaro C."/>
        </authorList>
    </citation>
    <scope>NUCLEOTIDE SEQUENCE</scope>
</reference>
<sequence>MCDDSTDIQMQTVIPKEMKFSGRLGVWIKGSGMK</sequence>
<proteinExistence type="predicted"/>